<evidence type="ECO:0000256" key="5">
    <source>
        <dbReference type="ARBA" id="ARBA00022741"/>
    </source>
</evidence>
<evidence type="ECO:0000256" key="6">
    <source>
        <dbReference type="ARBA" id="ARBA00022777"/>
    </source>
</evidence>
<dbReference type="PRINTS" id="PR00344">
    <property type="entry name" value="BCTRLSENSOR"/>
</dbReference>
<keyword evidence="15" id="KW-1185">Reference proteome</keyword>
<dbReference type="PROSITE" id="PS50112">
    <property type="entry name" value="PAS"/>
    <property type="match status" value="1"/>
</dbReference>
<dbReference type="SMART" id="SM00387">
    <property type="entry name" value="HATPase_c"/>
    <property type="match status" value="1"/>
</dbReference>
<dbReference type="PROSITE" id="PS50113">
    <property type="entry name" value="PAC"/>
    <property type="match status" value="1"/>
</dbReference>
<evidence type="ECO:0000256" key="3">
    <source>
        <dbReference type="ARBA" id="ARBA00022553"/>
    </source>
</evidence>
<dbReference type="Gene3D" id="3.30.450.20">
    <property type="entry name" value="PAS domain"/>
    <property type="match status" value="1"/>
</dbReference>
<dbReference type="Pfam" id="PF02518">
    <property type="entry name" value="HATPase_c"/>
    <property type="match status" value="1"/>
</dbReference>
<evidence type="ECO:0000259" key="11">
    <source>
        <dbReference type="PROSITE" id="PS50110"/>
    </source>
</evidence>
<dbReference type="NCBIfam" id="TIGR00229">
    <property type="entry name" value="sensory_box"/>
    <property type="match status" value="1"/>
</dbReference>
<dbReference type="SMART" id="SM00448">
    <property type="entry name" value="REC"/>
    <property type="match status" value="1"/>
</dbReference>
<evidence type="ECO:0000256" key="4">
    <source>
        <dbReference type="ARBA" id="ARBA00022679"/>
    </source>
</evidence>
<dbReference type="CDD" id="cd00075">
    <property type="entry name" value="HATPase"/>
    <property type="match status" value="1"/>
</dbReference>
<dbReference type="InterPro" id="IPR000014">
    <property type="entry name" value="PAS"/>
</dbReference>
<dbReference type="InterPro" id="IPR004358">
    <property type="entry name" value="Sig_transdc_His_kin-like_C"/>
</dbReference>
<dbReference type="GO" id="GO:0005524">
    <property type="term" value="F:ATP binding"/>
    <property type="evidence" value="ECO:0007669"/>
    <property type="project" value="UniProtKB-KW"/>
</dbReference>
<keyword evidence="6" id="KW-0418">Kinase</keyword>
<evidence type="ECO:0000313" key="15">
    <source>
        <dbReference type="Proteomes" id="UP000318017"/>
    </source>
</evidence>
<evidence type="ECO:0000256" key="7">
    <source>
        <dbReference type="ARBA" id="ARBA00022840"/>
    </source>
</evidence>
<dbReference type="Gene3D" id="3.40.50.2300">
    <property type="match status" value="1"/>
</dbReference>
<dbReference type="SMART" id="SM00388">
    <property type="entry name" value="HisKA"/>
    <property type="match status" value="1"/>
</dbReference>
<dbReference type="PANTHER" id="PTHR43065:SF10">
    <property type="entry name" value="PEROXIDE STRESS-ACTIVATED HISTIDINE KINASE MAK3"/>
    <property type="match status" value="1"/>
</dbReference>
<feature type="domain" description="PAS" evidence="12">
    <location>
        <begin position="132"/>
        <end position="204"/>
    </location>
</feature>
<keyword evidence="4 14" id="KW-0808">Transferase</keyword>
<dbReference type="Gene3D" id="1.10.287.130">
    <property type="match status" value="1"/>
</dbReference>
<dbReference type="RefSeq" id="WP_145082629.1">
    <property type="nucleotide sequence ID" value="NZ_CP036298.1"/>
</dbReference>
<dbReference type="InterPro" id="IPR000700">
    <property type="entry name" value="PAS-assoc_C"/>
</dbReference>
<reference evidence="14 15" key="1">
    <citation type="submission" date="2019-02" db="EMBL/GenBank/DDBJ databases">
        <title>Deep-cultivation of Planctomycetes and their phenomic and genomic characterization uncovers novel biology.</title>
        <authorList>
            <person name="Wiegand S."/>
            <person name="Jogler M."/>
            <person name="Boedeker C."/>
            <person name="Pinto D."/>
            <person name="Vollmers J."/>
            <person name="Rivas-Marin E."/>
            <person name="Kohn T."/>
            <person name="Peeters S.H."/>
            <person name="Heuer A."/>
            <person name="Rast P."/>
            <person name="Oberbeckmann S."/>
            <person name="Bunk B."/>
            <person name="Jeske O."/>
            <person name="Meyerdierks A."/>
            <person name="Storesund J.E."/>
            <person name="Kallscheuer N."/>
            <person name="Luecker S."/>
            <person name="Lage O.M."/>
            <person name="Pohl T."/>
            <person name="Merkel B.J."/>
            <person name="Hornburger P."/>
            <person name="Mueller R.-W."/>
            <person name="Bruemmer F."/>
            <person name="Labrenz M."/>
            <person name="Spormann A.M."/>
            <person name="Op den Camp H."/>
            <person name="Overmann J."/>
            <person name="Amann R."/>
            <person name="Jetten M.S.M."/>
            <person name="Mascher T."/>
            <person name="Medema M.H."/>
            <person name="Devos D.P."/>
            <person name="Kaster A.-K."/>
            <person name="Ovreas L."/>
            <person name="Rohde M."/>
            <person name="Galperin M.Y."/>
            <person name="Jogler C."/>
        </authorList>
    </citation>
    <scope>NUCLEOTIDE SEQUENCE [LARGE SCALE GENOMIC DNA]</scope>
    <source>
        <strain evidence="14 15">Q31a</strain>
    </source>
</reference>
<dbReference type="InterPro" id="IPR011006">
    <property type="entry name" value="CheY-like_superfamily"/>
</dbReference>
<dbReference type="PROSITE" id="PS50109">
    <property type="entry name" value="HIS_KIN"/>
    <property type="match status" value="1"/>
</dbReference>
<feature type="domain" description="Response regulatory" evidence="11">
    <location>
        <begin position="6"/>
        <end position="120"/>
    </location>
</feature>
<name>A0A518GD42_9BACT</name>
<keyword evidence="3 9" id="KW-0597">Phosphoprotein</keyword>
<dbReference type="Pfam" id="PF00072">
    <property type="entry name" value="Response_reg"/>
    <property type="match status" value="1"/>
</dbReference>
<dbReference type="InterPro" id="IPR013656">
    <property type="entry name" value="PAS_4"/>
</dbReference>
<evidence type="ECO:0000256" key="8">
    <source>
        <dbReference type="ARBA" id="ARBA00023012"/>
    </source>
</evidence>
<feature type="modified residue" description="4-aspartylphosphate" evidence="9">
    <location>
        <position position="55"/>
    </location>
</feature>
<dbReference type="GO" id="GO:0000155">
    <property type="term" value="F:phosphorelay sensor kinase activity"/>
    <property type="evidence" value="ECO:0007669"/>
    <property type="project" value="InterPro"/>
</dbReference>
<dbReference type="AlphaFoldDB" id="A0A518GD42"/>
<evidence type="ECO:0000256" key="9">
    <source>
        <dbReference type="PROSITE-ProRule" id="PRU00169"/>
    </source>
</evidence>
<organism evidence="14 15">
    <name type="scientific">Aureliella helgolandensis</name>
    <dbReference type="NCBI Taxonomy" id="2527968"/>
    <lineage>
        <taxon>Bacteria</taxon>
        <taxon>Pseudomonadati</taxon>
        <taxon>Planctomycetota</taxon>
        <taxon>Planctomycetia</taxon>
        <taxon>Pirellulales</taxon>
        <taxon>Pirellulaceae</taxon>
        <taxon>Aureliella</taxon>
    </lineage>
</organism>
<dbReference type="PANTHER" id="PTHR43065">
    <property type="entry name" value="SENSOR HISTIDINE KINASE"/>
    <property type="match status" value="1"/>
</dbReference>
<keyword evidence="5" id="KW-0547">Nucleotide-binding</keyword>
<dbReference type="EC" id="2.7.13.3" evidence="2"/>
<dbReference type="Gene3D" id="3.30.565.10">
    <property type="entry name" value="Histidine kinase-like ATPase, C-terminal domain"/>
    <property type="match status" value="1"/>
</dbReference>
<feature type="domain" description="Histidine kinase" evidence="10">
    <location>
        <begin position="271"/>
        <end position="478"/>
    </location>
</feature>
<dbReference type="Pfam" id="PF08448">
    <property type="entry name" value="PAS_4"/>
    <property type="match status" value="1"/>
</dbReference>
<evidence type="ECO:0000259" key="10">
    <source>
        <dbReference type="PROSITE" id="PS50109"/>
    </source>
</evidence>
<evidence type="ECO:0000256" key="1">
    <source>
        <dbReference type="ARBA" id="ARBA00000085"/>
    </source>
</evidence>
<dbReference type="EMBL" id="CP036298">
    <property type="protein sequence ID" value="QDV26470.1"/>
    <property type="molecule type" value="Genomic_DNA"/>
</dbReference>
<accession>A0A518GD42</accession>
<dbReference type="CDD" id="cd00082">
    <property type="entry name" value="HisKA"/>
    <property type="match status" value="1"/>
</dbReference>
<comment type="catalytic activity">
    <reaction evidence="1">
        <text>ATP + protein L-histidine = ADP + protein N-phospho-L-histidine.</text>
        <dbReference type="EC" id="2.7.13.3"/>
    </reaction>
</comment>
<dbReference type="SUPFAM" id="SSF52172">
    <property type="entry name" value="CheY-like"/>
    <property type="match status" value="1"/>
</dbReference>
<dbReference type="SMART" id="SM00091">
    <property type="entry name" value="PAS"/>
    <property type="match status" value="1"/>
</dbReference>
<dbReference type="InterPro" id="IPR035965">
    <property type="entry name" value="PAS-like_dom_sf"/>
</dbReference>
<sequence length="490" mass="54633">MTDELDILLVEDDAATRANLCDILELDGHRVRFAASLAEAKRQLEAAPVSLVILDRRLPDGTSGEFLPELQLLLPGAEVIVVTGYADMDSTIEAFRSGVADYILKPINPDALRQSVRRIVRQRHMEAELHHEQKFANKILATAEAIVLVLDLSGLIRRFNPYFTKIAGWDFDELRGRDWFENCIPERDRERVRRVFLETAHEAHSAGLLNPIRTKDGRERQIRWSNTTLKDQGDAVTSVLAVGVDVTELITAQELAMRSERLAAIGQTMAGLAHESRNALQRIKASVEMLSLEIPGNSEASVDLNSIARATGDLHTLLEEVRAYAAPIHLRRRSVQLPEVWRRVWDDLEGVRCGREAVLDDGECGCENVVEVDVAKMEQVFRNLFENSLAACSDPVKISLRCQCSGPETMLVEVRDNGPGLTLEQQSQLFDPFYTTKSTGTGLGMSIVQRIIDAHGGEIRVVESTSGACFEFRLSKQRDGNPQRSCQENP</sequence>
<keyword evidence="7" id="KW-0067">ATP-binding</keyword>
<feature type="domain" description="PAC" evidence="13">
    <location>
        <begin position="202"/>
        <end position="258"/>
    </location>
</feature>
<keyword evidence="8" id="KW-0902">Two-component regulatory system</keyword>
<dbReference type="CDD" id="cd00130">
    <property type="entry name" value="PAS"/>
    <property type="match status" value="1"/>
</dbReference>
<dbReference type="InterPro" id="IPR005467">
    <property type="entry name" value="His_kinase_dom"/>
</dbReference>
<dbReference type="Proteomes" id="UP000318017">
    <property type="component" value="Chromosome"/>
</dbReference>
<dbReference type="PROSITE" id="PS50110">
    <property type="entry name" value="RESPONSE_REGULATORY"/>
    <property type="match status" value="1"/>
</dbReference>
<protein>
    <recommendedName>
        <fullName evidence="2">histidine kinase</fullName>
        <ecNumber evidence="2">2.7.13.3</ecNumber>
    </recommendedName>
</protein>
<evidence type="ECO:0000256" key="2">
    <source>
        <dbReference type="ARBA" id="ARBA00012438"/>
    </source>
</evidence>
<dbReference type="CDD" id="cd00156">
    <property type="entry name" value="REC"/>
    <property type="match status" value="1"/>
</dbReference>
<evidence type="ECO:0000259" key="13">
    <source>
        <dbReference type="PROSITE" id="PS50113"/>
    </source>
</evidence>
<proteinExistence type="predicted"/>
<dbReference type="SUPFAM" id="SSF55874">
    <property type="entry name" value="ATPase domain of HSP90 chaperone/DNA topoisomerase II/histidine kinase"/>
    <property type="match status" value="1"/>
</dbReference>
<dbReference type="SUPFAM" id="SSF55785">
    <property type="entry name" value="PYP-like sensor domain (PAS domain)"/>
    <property type="match status" value="1"/>
</dbReference>
<dbReference type="InterPro" id="IPR036890">
    <property type="entry name" value="HATPase_C_sf"/>
</dbReference>
<dbReference type="OrthoDB" id="236031at2"/>
<gene>
    <name evidence="14" type="primary">zraS_5</name>
    <name evidence="14" type="ORF">Q31a_48440</name>
</gene>
<dbReference type="KEGG" id="ahel:Q31a_48440"/>
<dbReference type="InterPro" id="IPR003594">
    <property type="entry name" value="HATPase_dom"/>
</dbReference>
<evidence type="ECO:0000313" key="14">
    <source>
        <dbReference type="EMBL" id="QDV26470.1"/>
    </source>
</evidence>
<dbReference type="InterPro" id="IPR003661">
    <property type="entry name" value="HisK_dim/P_dom"/>
</dbReference>
<evidence type="ECO:0000259" key="12">
    <source>
        <dbReference type="PROSITE" id="PS50112"/>
    </source>
</evidence>
<dbReference type="InterPro" id="IPR001789">
    <property type="entry name" value="Sig_transdc_resp-reg_receiver"/>
</dbReference>